<dbReference type="EMBL" id="JAAAHW010004406">
    <property type="protein sequence ID" value="KAF9974737.1"/>
    <property type="molecule type" value="Genomic_DNA"/>
</dbReference>
<keyword evidence="1" id="KW-0121">Carboxypeptidase</keyword>
<evidence type="ECO:0000313" key="2">
    <source>
        <dbReference type="Proteomes" id="UP000749646"/>
    </source>
</evidence>
<name>A0A9P6JGN0_9FUNG</name>
<dbReference type="PANTHER" id="PTHR19321:SF41">
    <property type="entry name" value="FASCETTO-RELATED"/>
    <property type="match status" value="1"/>
</dbReference>
<dbReference type="GO" id="GO:0005737">
    <property type="term" value="C:cytoplasm"/>
    <property type="evidence" value="ECO:0007669"/>
    <property type="project" value="TreeGrafter"/>
</dbReference>
<proteinExistence type="predicted"/>
<evidence type="ECO:0000313" key="1">
    <source>
        <dbReference type="EMBL" id="KAF9974737.1"/>
    </source>
</evidence>
<accession>A0A9P6JGN0</accession>
<comment type="caution">
    <text evidence="1">The sequence shown here is derived from an EMBL/GenBank/DDBJ whole genome shotgun (WGS) entry which is preliminary data.</text>
</comment>
<dbReference type="Gene3D" id="1.20.58.1520">
    <property type="match status" value="1"/>
</dbReference>
<sequence length="493" mass="57318">PKSQQDQEEDDDDEPIWQVIVDLDRFILKKDHLLLAAEIEDLMITLENHCHELGLDAANITHLLVLPITAPTTLTTRQALHRACDDLYQVILRRQERIERWVSRIIIIAENIREPPEPLLKVMSSPAEKLMVSAAWMIQGTDTSMQSTPFIDCHGPNVKGADAAGTQLEKTYRALEKEWIERLERFRVTVGKLRMRWIQCAYMPTDDYDHALCKLFELAETHDRTAKISYLQIEDPLCLSRECLANLSAKLYQLDQNFYTRLSRIRTMENVLGSTYQDLGRPTDKRVVFRNEGTVRYAAELGRELKALQLELAARKLYLSGERWNALTTVWDMCLVSEQERESFRASVEHDDVAFVEKLDRIQSEIENCKVRFSKSSAIYKLMITRRNHIEEMISFEQTACNPERLFQPSFQLVEEEKVRKRAYTTLVRLENTLIGSIEKFENEHEDTFVYEGIRYLETLQSEIAERHVNQTAFAKFTPVIAAPTRSQTTRIM</sequence>
<dbReference type="Pfam" id="PF03999">
    <property type="entry name" value="MAP65_ASE1"/>
    <property type="match status" value="1"/>
</dbReference>
<reference evidence="1" key="1">
    <citation type="journal article" date="2020" name="Fungal Divers.">
        <title>Resolving the Mortierellaceae phylogeny through synthesis of multi-gene phylogenetics and phylogenomics.</title>
        <authorList>
            <person name="Vandepol N."/>
            <person name="Liber J."/>
            <person name="Desiro A."/>
            <person name="Na H."/>
            <person name="Kennedy M."/>
            <person name="Barry K."/>
            <person name="Grigoriev I.V."/>
            <person name="Miller A.N."/>
            <person name="O'Donnell K."/>
            <person name="Stajich J.E."/>
            <person name="Bonito G."/>
        </authorList>
    </citation>
    <scope>NUCLEOTIDE SEQUENCE</scope>
    <source>
        <strain evidence="1">MES-2147</strain>
    </source>
</reference>
<dbReference type="GO" id="GO:0004180">
    <property type="term" value="F:carboxypeptidase activity"/>
    <property type="evidence" value="ECO:0007669"/>
    <property type="project" value="UniProtKB-KW"/>
</dbReference>
<keyword evidence="1" id="KW-0378">Hydrolase</keyword>
<dbReference type="OrthoDB" id="642895at2759"/>
<dbReference type="PANTHER" id="PTHR19321">
    <property type="entry name" value="PROTEIN REGULATOR OF CYTOKINESIS 1 PRC1-RELATED"/>
    <property type="match status" value="1"/>
</dbReference>
<dbReference type="AlphaFoldDB" id="A0A9P6JGN0"/>
<keyword evidence="1" id="KW-0645">Protease</keyword>
<gene>
    <name evidence="1" type="primary">PRC1</name>
    <name evidence="1" type="ORF">BGZ65_008596</name>
</gene>
<dbReference type="GO" id="GO:0051256">
    <property type="term" value="P:mitotic spindle midzone assembly"/>
    <property type="evidence" value="ECO:0007669"/>
    <property type="project" value="TreeGrafter"/>
</dbReference>
<dbReference type="GO" id="GO:0008017">
    <property type="term" value="F:microtubule binding"/>
    <property type="evidence" value="ECO:0007669"/>
    <property type="project" value="InterPro"/>
</dbReference>
<keyword evidence="2" id="KW-1185">Reference proteome</keyword>
<dbReference type="InterPro" id="IPR007145">
    <property type="entry name" value="MAP65_Ase1_PRC1"/>
</dbReference>
<dbReference type="Proteomes" id="UP000749646">
    <property type="component" value="Unassembled WGS sequence"/>
</dbReference>
<feature type="non-terminal residue" evidence="1">
    <location>
        <position position="1"/>
    </location>
</feature>
<feature type="non-terminal residue" evidence="1">
    <location>
        <position position="493"/>
    </location>
</feature>
<organism evidence="1 2">
    <name type="scientific">Modicella reniformis</name>
    <dbReference type="NCBI Taxonomy" id="1440133"/>
    <lineage>
        <taxon>Eukaryota</taxon>
        <taxon>Fungi</taxon>
        <taxon>Fungi incertae sedis</taxon>
        <taxon>Mucoromycota</taxon>
        <taxon>Mortierellomycotina</taxon>
        <taxon>Mortierellomycetes</taxon>
        <taxon>Mortierellales</taxon>
        <taxon>Mortierellaceae</taxon>
        <taxon>Modicella</taxon>
    </lineage>
</organism>
<dbReference type="GO" id="GO:1990023">
    <property type="term" value="C:mitotic spindle midzone"/>
    <property type="evidence" value="ECO:0007669"/>
    <property type="project" value="TreeGrafter"/>
</dbReference>
<protein>
    <submittedName>
        <fullName evidence="1">Carboxypeptidase C prc1</fullName>
    </submittedName>
</protein>